<feature type="transmembrane region" description="Helical" evidence="1">
    <location>
        <begin position="33"/>
        <end position="52"/>
    </location>
</feature>
<organism evidence="2 3">
    <name type="scientific">Hirsutella minnesotensis 3608</name>
    <dbReference type="NCBI Taxonomy" id="1043627"/>
    <lineage>
        <taxon>Eukaryota</taxon>
        <taxon>Fungi</taxon>
        <taxon>Dikarya</taxon>
        <taxon>Ascomycota</taxon>
        <taxon>Pezizomycotina</taxon>
        <taxon>Sordariomycetes</taxon>
        <taxon>Hypocreomycetidae</taxon>
        <taxon>Hypocreales</taxon>
        <taxon>Ophiocordycipitaceae</taxon>
        <taxon>Hirsutella</taxon>
    </lineage>
</organism>
<sequence>METTEFYRSQIGDTSVMNYAYTDMPGRLLMRDIYYFFVYSWALPLILSPMRLTPSGQFAELYPSWPNLFALVVQVVLTACQLLFLVVLPLAVLLPVWTAVGGVAAFLLVNWLVCRVLNGPDIVFHSHPKYAKARPEHAHEQWVFLNGVAVGEHWMQSNLDRLAITFGRPIMGIHNRTDGILFDIVECLIQRNFTYATADVRVCFKLLRDILYDPSKSKVVFILHSQGGIEGGLVLDWLLQELPQDLLAKLEVYTFGNAANHFNNPHRHAISEYLTQSRPFAAIKTFMTESVVASPAVSPAETRNGFIAGDDTRPASPTSRTVSAAKDRAIGHVEHYAHTTDFVALWGVLHFVRNKAGSPQIPRFLGRVFARSTGRGGHLLNQHYLDGMFPLKKDPSTGEYLGADEDNEFMEEPIHLGHEDEAMDKTREAFGVAYLGTLPIDASDAKPPVDVYNVADKNKAKKATKVKELSRLWSYRNGRSPPLEKPPSLVTENGVVRMATL</sequence>
<keyword evidence="1" id="KW-0812">Transmembrane</keyword>
<feature type="transmembrane region" description="Helical" evidence="1">
    <location>
        <begin position="92"/>
        <end position="113"/>
    </location>
</feature>
<evidence type="ECO:0000313" key="2">
    <source>
        <dbReference type="EMBL" id="KJZ77177.1"/>
    </source>
</evidence>
<keyword evidence="1" id="KW-1133">Transmembrane helix</keyword>
<accession>A0A0F8A2R1</accession>
<dbReference type="AlphaFoldDB" id="A0A0F8A2R1"/>
<feature type="transmembrane region" description="Helical" evidence="1">
    <location>
        <begin position="64"/>
        <end position="85"/>
    </location>
</feature>
<dbReference type="PANTHER" id="PTHR42044:SF1">
    <property type="entry name" value="DUF676 DOMAIN-CONTAINING PROTEIN"/>
    <property type="match status" value="1"/>
</dbReference>
<name>A0A0F8A2R1_9HYPO</name>
<dbReference type="EMBL" id="KQ030508">
    <property type="protein sequence ID" value="KJZ77177.1"/>
    <property type="molecule type" value="Genomic_DNA"/>
</dbReference>
<proteinExistence type="predicted"/>
<dbReference type="OrthoDB" id="202545at2759"/>
<evidence type="ECO:0000313" key="3">
    <source>
        <dbReference type="Proteomes" id="UP000054481"/>
    </source>
</evidence>
<gene>
    <name evidence="2" type="ORF">HIM_03498</name>
</gene>
<dbReference type="PANTHER" id="PTHR42044">
    <property type="entry name" value="DUF676 DOMAIN-CONTAINING PROTEIN-RELATED"/>
    <property type="match status" value="1"/>
</dbReference>
<keyword evidence="3" id="KW-1185">Reference proteome</keyword>
<evidence type="ECO:0000256" key="1">
    <source>
        <dbReference type="SAM" id="Phobius"/>
    </source>
</evidence>
<evidence type="ECO:0008006" key="4">
    <source>
        <dbReference type="Google" id="ProtNLM"/>
    </source>
</evidence>
<protein>
    <recommendedName>
        <fullName evidence="4">DUF676 domain-containing protein</fullName>
    </recommendedName>
</protein>
<reference evidence="2 3" key="1">
    <citation type="journal article" date="2014" name="Genome Biol. Evol.">
        <title>Comparative genomics and transcriptomics analyses reveal divergent lifestyle features of nematode endoparasitic fungus Hirsutella minnesotensis.</title>
        <authorList>
            <person name="Lai Y."/>
            <person name="Liu K."/>
            <person name="Zhang X."/>
            <person name="Zhang X."/>
            <person name="Li K."/>
            <person name="Wang N."/>
            <person name="Shu C."/>
            <person name="Wu Y."/>
            <person name="Wang C."/>
            <person name="Bushley K.E."/>
            <person name="Xiang M."/>
            <person name="Liu X."/>
        </authorList>
    </citation>
    <scope>NUCLEOTIDE SEQUENCE [LARGE SCALE GENOMIC DNA]</scope>
    <source>
        <strain evidence="2 3">3608</strain>
    </source>
</reference>
<dbReference type="Proteomes" id="UP000054481">
    <property type="component" value="Unassembled WGS sequence"/>
</dbReference>
<keyword evidence="1" id="KW-0472">Membrane</keyword>